<evidence type="ECO:0000313" key="3">
    <source>
        <dbReference type="Proteomes" id="UP000469949"/>
    </source>
</evidence>
<dbReference type="AlphaFoldDB" id="A0A833J163"/>
<sequence>MSLPSEHLKRAFAIDINYHDIAVCGCERTIHYRKIAIKQASEDHRITRDPNEEGRRPVRDQ</sequence>
<gene>
    <name evidence="2" type="ORF">F8B43_5390</name>
</gene>
<evidence type="ECO:0000313" key="2">
    <source>
        <dbReference type="EMBL" id="KAB7782635.1"/>
    </source>
</evidence>
<name>A0A833J163_9HYPH</name>
<proteinExistence type="predicted"/>
<reference evidence="2 3" key="1">
    <citation type="submission" date="2019-10" db="EMBL/GenBank/DDBJ databases">
        <title>Draft Genome Sequence of the Caffeine Degrading Methylotroph Methylorubrum populi PINKEL.</title>
        <authorList>
            <person name="Dawson S.C."/>
            <person name="Zhang X."/>
            <person name="Wright M.E."/>
            <person name="Sharma G."/>
            <person name="Langner J.T."/>
            <person name="Ditty J.L."/>
            <person name="Subuyuj G.A."/>
        </authorList>
    </citation>
    <scope>NUCLEOTIDE SEQUENCE [LARGE SCALE GENOMIC DNA]</scope>
    <source>
        <strain evidence="2 3">Pinkel</strain>
    </source>
</reference>
<feature type="region of interest" description="Disordered" evidence="1">
    <location>
        <begin position="40"/>
        <end position="61"/>
    </location>
</feature>
<dbReference type="EMBL" id="WEKV01000020">
    <property type="protein sequence ID" value="KAB7782635.1"/>
    <property type="molecule type" value="Genomic_DNA"/>
</dbReference>
<evidence type="ECO:0000256" key="1">
    <source>
        <dbReference type="SAM" id="MobiDB-lite"/>
    </source>
</evidence>
<organism evidence="2 3">
    <name type="scientific">Methylorubrum populi</name>
    <dbReference type="NCBI Taxonomy" id="223967"/>
    <lineage>
        <taxon>Bacteria</taxon>
        <taxon>Pseudomonadati</taxon>
        <taxon>Pseudomonadota</taxon>
        <taxon>Alphaproteobacteria</taxon>
        <taxon>Hyphomicrobiales</taxon>
        <taxon>Methylobacteriaceae</taxon>
        <taxon>Methylorubrum</taxon>
    </lineage>
</organism>
<protein>
    <submittedName>
        <fullName evidence="2">Uncharacterized protein</fullName>
    </submittedName>
</protein>
<comment type="caution">
    <text evidence="2">The sequence shown here is derived from an EMBL/GenBank/DDBJ whole genome shotgun (WGS) entry which is preliminary data.</text>
</comment>
<accession>A0A833J163</accession>
<dbReference type="Proteomes" id="UP000469949">
    <property type="component" value="Unassembled WGS sequence"/>
</dbReference>